<organism evidence="1 2">
    <name type="scientific">Penicillium roqueforti (strain FM164)</name>
    <dbReference type="NCBI Taxonomy" id="1365484"/>
    <lineage>
        <taxon>Eukaryota</taxon>
        <taxon>Fungi</taxon>
        <taxon>Dikarya</taxon>
        <taxon>Ascomycota</taxon>
        <taxon>Pezizomycotina</taxon>
        <taxon>Eurotiomycetes</taxon>
        <taxon>Eurotiomycetidae</taxon>
        <taxon>Eurotiales</taxon>
        <taxon>Aspergillaceae</taxon>
        <taxon>Penicillium</taxon>
    </lineage>
</organism>
<protein>
    <submittedName>
        <fullName evidence="1">Genomic scaffold, ProqFM164S01</fullName>
    </submittedName>
</protein>
<proteinExistence type="predicted"/>
<evidence type="ECO:0000313" key="2">
    <source>
        <dbReference type="Proteomes" id="UP000030686"/>
    </source>
</evidence>
<dbReference type="Proteomes" id="UP000030686">
    <property type="component" value="Unassembled WGS sequence"/>
</dbReference>
<name>W6PRR2_PENRF</name>
<accession>W6PRR2</accession>
<dbReference type="AlphaFoldDB" id="W6PRR2"/>
<reference evidence="1" key="1">
    <citation type="journal article" date="2014" name="Nat. Commun.">
        <title>Multiple recent horizontal transfers of a large genomic region in cheese making fungi.</title>
        <authorList>
            <person name="Cheeseman K."/>
            <person name="Ropars J."/>
            <person name="Renault P."/>
            <person name="Dupont J."/>
            <person name="Gouzy J."/>
            <person name="Branca A."/>
            <person name="Abraham A.L."/>
            <person name="Ceppi M."/>
            <person name="Conseiller E."/>
            <person name="Debuchy R."/>
            <person name="Malagnac F."/>
            <person name="Goarin A."/>
            <person name="Silar P."/>
            <person name="Lacoste S."/>
            <person name="Sallet E."/>
            <person name="Bensimon A."/>
            <person name="Giraud T."/>
            <person name="Brygoo Y."/>
        </authorList>
    </citation>
    <scope>NUCLEOTIDE SEQUENCE [LARGE SCALE GENOMIC DNA]</scope>
    <source>
        <strain evidence="1">FM164</strain>
    </source>
</reference>
<dbReference type="EMBL" id="HG792015">
    <property type="protein sequence ID" value="CDM26883.1"/>
    <property type="molecule type" value="Genomic_DNA"/>
</dbReference>
<keyword evidence="2" id="KW-1185">Reference proteome</keyword>
<sequence length="79" mass="9463">MSFPHKQIPPVTLKTGQWMRCEDGLKREGFYRVRLRRVRSCLKESKQTSAYRARHRLSHNPPDNRGNIIIFLPFWRLAL</sequence>
<gene>
    <name evidence="1" type="ORF">PROQFM164_S01g000692</name>
</gene>
<evidence type="ECO:0000313" key="1">
    <source>
        <dbReference type="EMBL" id="CDM26883.1"/>
    </source>
</evidence>